<evidence type="ECO:0000313" key="1">
    <source>
        <dbReference type="EMBL" id="MBV4516791.1"/>
    </source>
</evidence>
<comment type="caution">
    <text evidence="1">The sequence shown here is derived from an EMBL/GenBank/DDBJ whole genome shotgun (WGS) entry which is preliminary data.</text>
</comment>
<accession>A0ACC5UR04</accession>
<protein>
    <submittedName>
        <fullName evidence="1">Thiamine pyrophosphate-binding protein</fullName>
    </submittedName>
</protein>
<name>A0ACC5UR04_9PSED</name>
<proteinExistence type="predicted"/>
<dbReference type="Proteomes" id="UP000624243">
    <property type="component" value="Unassembled WGS sequence"/>
</dbReference>
<dbReference type="EMBL" id="JABWSB020000010">
    <property type="protein sequence ID" value="MBV4516791.1"/>
    <property type="molecule type" value="Genomic_DNA"/>
</dbReference>
<organism evidence="1 2">
    <name type="scientific">Pseudomonas kurunegalensis</name>
    <dbReference type="NCBI Taxonomy" id="485880"/>
    <lineage>
        <taxon>Bacteria</taxon>
        <taxon>Pseudomonadati</taxon>
        <taxon>Pseudomonadota</taxon>
        <taxon>Gammaproteobacteria</taxon>
        <taxon>Pseudomonadales</taxon>
        <taxon>Pseudomonadaceae</taxon>
        <taxon>Pseudomonas</taxon>
    </lineage>
</organism>
<keyword evidence="2" id="KW-1185">Reference proteome</keyword>
<reference evidence="1 2" key="1">
    <citation type="journal article" date="2020" name="Microorganisms">
        <title>Reliable Identification of Environmental Pseudomonas Isolates Using the rpoD Gene.</title>
        <authorList>
            <consortium name="The Broad Institute Genome Sequencing Platform"/>
            <person name="Girard L."/>
            <person name="Lood C."/>
            <person name="Rokni-Zadeh H."/>
            <person name="van Noort V."/>
            <person name="Lavigne R."/>
            <person name="De Mot R."/>
        </authorList>
    </citation>
    <scope>NUCLEOTIDE SEQUENCE [LARGE SCALE GENOMIC DNA]</scope>
    <source>
        <strain evidence="1 2">RW1P2</strain>
    </source>
</reference>
<evidence type="ECO:0000313" key="2">
    <source>
        <dbReference type="Proteomes" id="UP000624243"/>
    </source>
</evidence>
<gene>
    <name evidence="1" type="ORF">HU758_016565</name>
</gene>
<sequence>MPSPYRVADYIADFIAKLGVEHVFLLPGGGAMHLNDAVGKHPNLDVVACHHEQAAAIAAEAYCRINENIGVAMVTTGPGATNAVTAVAGAWIESVPLLVISGQVKRADLLRGTPLRQKGVQEVDIVSVVEPITKYAVTIQQPEDIRRELERAVFVAREGRAGPVWIDVPLDVQGAPIDPHSLVGWDEPAAPVKTLEAATLEQIRSLLDGAQRPLILAGHGVRLSGAAAAFRDLVESMGVPLVTTWNAMDLLPHEHPLYVGRPGVVALRAPNFAVQNADLLITLGCRLDNIITAYAPRDFARNARKVVVDVDSNEIAKLDMDIDVAVTNDAASFVGALATSLKGASFNRPQWLERCRDWKARYGVNDGKPFPASGPISHFQFADSLSNAVPENTLVSTGSSGLAVEVFYTVFRNRPGQRVFLTSGLGAMGYGLPAAIGACFANGCKPMVAVESDGSLQLNIQELATLRGFNLPICLVVMNNGGYASIRNTQRNYFEGRYVGTGPEAGLWMPDLEELARAYHLPFKRISDAAELDKGLAEAMQMPRPMIVEVLLMKDEALSPKVAAIPQADGSMTSMPLEDMSPLLCLAVLEEEMAGNIASVSRQVRQQVK</sequence>